<evidence type="ECO:0000313" key="3">
    <source>
        <dbReference type="Proteomes" id="UP001302274"/>
    </source>
</evidence>
<evidence type="ECO:0000256" key="1">
    <source>
        <dbReference type="SAM" id="SignalP"/>
    </source>
</evidence>
<protein>
    <submittedName>
        <fullName evidence="2">Uncharacterized protein</fullName>
    </submittedName>
</protein>
<organism evidence="2 3">
    <name type="scientific">Bacteriovorax antarcticus</name>
    <dbReference type="NCBI Taxonomy" id="3088717"/>
    <lineage>
        <taxon>Bacteria</taxon>
        <taxon>Pseudomonadati</taxon>
        <taxon>Bdellovibrionota</taxon>
        <taxon>Bacteriovoracia</taxon>
        <taxon>Bacteriovoracales</taxon>
        <taxon>Bacteriovoracaceae</taxon>
        <taxon>Bacteriovorax</taxon>
    </lineage>
</organism>
<feature type="signal peptide" evidence="1">
    <location>
        <begin position="1"/>
        <end position="18"/>
    </location>
</feature>
<feature type="chain" id="PRO_5045844402" evidence="1">
    <location>
        <begin position="19"/>
        <end position="141"/>
    </location>
</feature>
<name>A0ABU5VYL9_9BACT</name>
<accession>A0ABU5VYL9</accession>
<keyword evidence="3" id="KW-1185">Reference proteome</keyword>
<keyword evidence="1" id="KW-0732">Signal</keyword>
<evidence type="ECO:0000313" key="2">
    <source>
        <dbReference type="EMBL" id="MEA9357110.1"/>
    </source>
</evidence>
<comment type="caution">
    <text evidence="2">The sequence shown here is derived from an EMBL/GenBank/DDBJ whole genome shotgun (WGS) entry which is preliminary data.</text>
</comment>
<sequence length="141" mass="14716">MKSLLLAMTFALSASAMAATPATTAVTALLANGEYYGTNGTEKCSVKVVTASDAVSVFITTKKNSVGFTVVDSSSNYSVNEVTGEVSATQKLTAPHYLQGAAKVLNMTTNDNDEVEVYISTIATNHRGDDLSSYATCNVAK</sequence>
<proteinExistence type="predicted"/>
<gene>
    <name evidence="2" type="ORF">SHI21_12870</name>
</gene>
<dbReference type="EMBL" id="JAYGJQ010000002">
    <property type="protein sequence ID" value="MEA9357110.1"/>
    <property type="molecule type" value="Genomic_DNA"/>
</dbReference>
<reference evidence="2 3" key="1">
    <citation type="submission" date="2023-11" db="EMBL/GenBank/DDBJ databases">
        <title>A Novel Polar Bacteriovorax (B. antarcticus) Isolated from the Biocrust in Antarctica.</title>
        <authorList>
            <person name="Mun W."/>
            <person name="Choi S.Y."/>
            <person name="Mitchell R.J."/>
        </authorList>
    </citation>
    <scope>NUCLEOTIDE SEQUENCE [LARGE SCALE GENOMIC DNA]</scope>
    <source>
        <strain evidence="2 3">PP10</strain>
    </source>
</reference>
<dbReference type="RefSeq" id="WP_323577004.1">
    <property type="nucleotide sequence ID" value="NZ_JAYGJQ010000002.1"/>
</dbReference>
<dbReference type="Proteomes" id="UP001302274">
    <property type="component" value="Unassembled WGS sequence"/>
</dbReference>